<feature type="transmembrane region" description="Helical" evidence="5">
    <location>
        <begin position="83"/>
        <end position="100"/>
    </location>
</feature>
<evidence type="ECO:0000256" key="4">
    <source>
        <dbReference type="ARBA" id="ARBA00023136"/>
    </source>
</evidence>
<keyword evidence="2 5" id="KW-0812">Transmembrane</keyword>
<evidence type="ECO:0000256" key="1">
    <source>
        <dbReference type="ARBA" id="ARBA00004141"/>
    </source>
</evidence>
<feature type="transmembrane region" description="Helical" evidence="5">
    <location>
        <begin position="233"/>
        <end position="249"/>
    </location>
</feature>
<feature type="transmembrane region" description="Helical" evidence="5">
    <location>
        <begin position="159"/>
        <end position="181"/>
    </location>
</feature>
<keyword evidence="3 5" id="KW-1133">Transmembrane helix</keyword>
<feature type="transmembrane region" description="Helical" evidence="5">
    <location>
        <begin position="106"/>
        <end position="126"/>
    </location>
</feature>
<reference evidence="7" key="1">
    <citation type="submission" date="2021-02" db="EMBL/GenBank/DDBJ databases">
        <title>Sequencing the genomes of 1000 actinobacteria strains.</title>
        <authorList>
            <person name="Klenk H.-P."/>
        </authorList>
    </citation>
    <scope>NUCLEOTIDE SEQUENCE</scope>
    <source>
        <strain evidence="7">DSM 22850</strain>
    </source>
</reference>
<dbReference type="Pfam" id="PF13515">
    <property type="entry name" value="FUSC_2"/>
    <property type="match status" value="1"/>
</dbReference>
<keyword evidence="4 5" id="KW-0472">Membrane</keyword>
<evidence type="ECO:0000256" key="3">
    <source>
        <dbReference type="ARBA" id="ARBA00022989"/>
    </source>
</evidence>
<dbReference type="InterPro" id="IPR049453">
    <property type="entry name" value="Memb_transporter_dom"/>
</dbReference>
<feature type="transmembrane region" description="Helical" evidence="5">
    <location>
        <begin position="261"/>
        <end position="283"/>
    </location>
</feature>
<evidence type="ECO:0000259" key="6">
    <source>
        <dbReference type="Pfam" id="PF13515"/>
    </source>
</evidence>
<evidence type="ECO:0000256" key="5">
    <source>
        <dbReference type="SAM" id="Phobius"/>
    </source>
</evidence>
<evidence type="ECO:0000256" key="2">
    <source>
        <dbReference type="ARBA" id="ARBA00022692"/>
    </source>
</evidence>
<protein>
    <submittedName>
        <fullName evidence="7">Membrane protein YccC</fullName>
    </submittedName>
</protein>
<evidence type="ECO:0000313" key="7">
    <source>
        <dbReference type="EMBL" id="MBP1326307.1"/>
    </source>
</evidence>
<dbReference type="Proteomes" id="UP000675163">
    <property type="component" value="Unassembled WGS sequence"/>
</dbReference>
<organism evidence="7 8">
    <name type="scientific">Leucobacter exalbidus</name>
    <dbReference type="NCBI Taxonomy" id="662960"/>
    <lineage>
        <taxon>Bacteria</taxon>
        <taxon>Bacillati</taxon>
        <taxon>Actinomycetota</taxon>
        <taxon>Actinomycetes</taxon>
        <taxon>Micrococcales</taxon>
        <taxon>Microbacteriaceae</taxon>
        <taxon>Leucobacter</taxon>
    </lineage>
</organism>
<name>A0A940PT23_9MICO</name>
<dbReference type="EMBL" id="JAFIDA010000001">
    <property type="protein sequence ID" value="MBP1326307.1"/>
    <property type="molecule type" value="Genomic_DNA"/>
</dbReference>
<evidence type="ECO:0000313" key="8">
    <source>
        <dbReference type="Proteomes" id="UP000675163"/>
    </source>
</evidence>
<dbReference type="GO" id="GO:0016020">
    <property type="term" value="C:membrane"/>
    <property type="evidence" value="ECO:0007669"/>
    <property type="project" value="UniProtKB-SubCell"/>
</dbReference>
<gene>
    <name evidence="7" type="ORF">JOF28_001539</name>
</gene>
<dbReference type="RefSeq" id="WP_209705242.1">
    <property type="nucleotide sequence ID" value="NZ_JAFIDA010000001.1"/>
</dbReference>
<dbReference type="AlphaFoldDB" id="A0A940PT23"/>
<proteinExistence type="predicted"/>
<feature type="transmembrane region" description="Helical" evidence="5">
    <location>
        <begin position="335"/>
        <end position="354"/>
    </location>
</feature>
<feature type="transmembrane region" description="Helical" evidence="5">
    <location>
        <begin position="303"/>
        <end position="323"/>
    </location>
</feature>
<comment type="subcellular location">
    <subcellularLocation>
        <location evidence="1">Membrane</location>
        <topology evidence="1">Multi-pass membrane protein</topology>
    </subcellularLocation>
</comment>
<feature type="transmembrane region" description="Helical" evidence="5">
    <location>
        <begin position="133"/>
        <end position="153"/>
    </location>
</feature>
<feature type="domain" description="Integral membrane bound transporter" evidence="6">
    <location>
        <begin position="226"/>
        <end position="347"/>
    </location>
</feature>
<keyword evidence="8" id="KW-1185">Reference proteome</keyword>
<accession>A0A940PT23</accession>
<sequence>MNQANAANHSWRDAGGAALRSLFRLPPGPGGRAATATRTALALGIPLLIATILGHQEIGLQAAGGAFTAIYASGMNTRERAKVLPIVALLLFAAACAGVALSPWPWAVAIGLVVVTIVFCAIAFAFRLGPPGPVFIVLVYGLSANVTAVHDGVRRNDPWIYLALFLCGTLTAYLVSISPLVMKRVRQAAARPLSELLPGPWLGSGGRILVLRVTIVAVVGLAVSLLWLDPSRAYWTVATGVTVVGLVAVRELSLSRGLHRVVGTLIGAVLFFAIAPLGAYPWVMLVILVGCQFSIEFVVARNYALALVLITPLVLFINEIAAGISDVSTIAGERVVDTIVGAAIAMLTMGLHGLQKQDPSDSA</sequence>
<feature type="transmembrane region" description="Helical" evidence="5">
    <location>
        <begin position="209"/>
        <end position="227"/>
    </location>
</feature>
<comment type="caution">
    <text evidence="7">The sequence shown here is derived from an EMBL/GenBank/DDBJ whole genome shotgun (WGS) entry which is preliminary data.</text>
</comment>